<protein>
    <recommendedName>
        <fullName evidence="3">HTH tetR-type domain-containing protein</fullName>
    </recommendedName>
</protein>
<dbReference type="InterPro" id="IPR009057">
    <property type="entry name" value="Homeodomain-like_sf"/>
</dbReference>
<name>A0A6V7R2I3_9STAP</name>
<dbReference type="GO" id="GO:0003677">
    <property type="term" value="F:DNA binding"/>
    <property type="evidence" value="ECO:0007669"/>
    <property type="project" value="UniProtKB-UniRule"/>
</dbReference>
<evidence type="ECO:0000256" key="2">
    <source>
        <dbReference type="PROSITE-ProRule" id="PRU00335"/>
    </source>
</evidence>
<dbReference type="PROSITE" id="PS50977">
    <property type="entry name" value="HTH_TETR_2"/>
    <property type="match status" value="1"/>
</dbReference>
<evidence type="ECO:0000313" key="4">
    <source>
        <dbReference type="EMBL" id="CAD2071425.1"/>
    </source>
</evidence>
<dbReference type="Pfam" id="PF00440">
    <property type="entry name" value="TetR_N"/>
    <property type="match status" value="1"/>
</dbReference>
<dbReference type="InterPro" id="IPR039532">
    <property type="entry name" value="TetR_C_Firmicutes"/>
</dbReference>
<dbReference type="Proteomes" id="UP000589351">
    <property type="component" value="Unassembled WGS sequence"/>
</dbReference>
<dbReference type="Gene3D" id="1.10.357.10">
    <property type="entry name" value="Tetracycline Repressor, domain 2"/>
    <property type="match status" value="1"/>
</dbReference>
<feature type="DNA-binding region" description="H-T-H motif" evidence="2">
    <location>
        <begin position="31"/>
        <end position="50"/>
    </location>
</feature>
<keyword evidence="1 2" id="KW-0238">DNA-binding</keyword>
<dbReference type="EMBL" id="CAJEWD010000003">
    <property type="protein sequence ID" value="CAD2071425.1"/>
    <property type="molecule type" value="Genomic_DNA"/>
</dbReference>
<evidence type="ECO:0000259" key="3">
    <source>
        <dbReference type="PROSITE" id="PS50977"/>
    </source>
</evidence>
<sequence>MKKDLRVQKTMAAIDRAIVSLLEKKSFERITIQDISNEAMINRGTFYAYYKDKYELIESYQKEMVEAIDHLLYDNIKGENLSDLDEKNLRQVIISFFSYIKENKERVMVIAAGLGTNALSEKFSQHMYNFYSDKSREFDVKFKSKVDEEYLIIYLIHAHMGIMMKWLQDGCVIPVEKMANYIDTFTINGVFKAAGI</sequence>
<proteinExistence type="predicted"/>
<dbReference type="InterPro" id="IPR050624">
    <property type="entry name" value="HTH-type_Tx_Regulator"/>
</dbReference>
<organism evidence="4 5">
    <name type="scientific">Jeotgalicoccus meleagridis</name>
    <dbReference type="NCBI Taxonomy" id="2759181"/>
    <lineage>
        <taxon>Bacteria</taxon>
        <taxon>Bacillati</taxon>
        <taxon>Bacillota</taxon>
        <taxon>Bacilli</taxon>
        <taxon>Bacillales</taxon>
        <taxon>Staphylococcaceae</taxon>
        <taxon>Jeotgalicoccus</taxon>
    </lineage>
</organism>
<evidence type="ECO:0000313" key="5">
    <source>
        <dbReference type="Proteomes" id="UP000589351"/>
    </source>
</evidence>
<gene>
    <name evidence="4" type="ORF">JEODO184_00237</name>
</gene>
<dbReference type="InterPro" id="IPR001647">
    <property type="entry name" value="HTH_TetR"/>
</dbReference>
<dbReference type="SUPFAM" id="SSF46689">
    <property type="entry name" value="Homeodomain-like"/>
    <property type="match status" value="1"/>
</dbReference>
<feature type="domain" description="HTH tetR-type" evidence="3">
    <location>
        <begin position="8"/>
        <end position="68"/>
    </location>
</feature>
<dbReference type="PANTHER" id="PTHR43479:SF7">
    <property type="entry name" value="TETR-FAMILY TRANSCRIPTIONAL REGULATOR"/>
    <property type="match status" value="1"/>
</dbReference>
<accession>A0A6V7R2I3</accession>
<dbReference type="RefSeq" id="WP_185124803.1">
    <property type="nucleotide sequence ID" value="NZ_CAJEWD010000003.1"/>
</dbReference>
<dbReference type="Pfam" id="PF14278">
    <property type="entry name" value="TetR_C_8"/>
    <property type="match status" value="1"/>
</dbReference>
<comment type="caution">
    <text evidence="4">The sequence shown here is derived from an EMBL/GenBank/DDBJ whole genome shotgun (WGS) entry which is preliminary data.</text>
</comment>
<keyword evidence="5" id="KW-1185">Reference proteome</keyword>
<reference evidence="4 5" key="1">
    <citation type="submission" date="2020-07" db="EMBL/GenBank/DDBJ databases">
        <authorList>
            <person name="Criscuolo A."/>
        </authorList>
    </citation>
    <scope>NUCLEOTIDE SEQUENCE [LARGE SCALE GENOMIC DNA]</scope>
    <source>
        <strain evidence="4">CIP111649</strain>
    </source>
</reference>
<evidence type="ECO:0000256" key="1">
    <source>
        <dbReference type="ARBA" id="ARBA00023125"/>
    </source>
</evidence>
<dbReference type="PANTHER" id="PTHR43479">
    <property type="entry name" value="ACREF/ENVCD OPERON REPRESSOR-RELATED"/>
    <property type="match status" value="1"/>
</dbReference>
<dbReference type="AlphaFoldDB" id="A0A6V7R2I3"/>